<dbReference type="GO" id="GO:0004029">
    <property type="term" value="F:aldehyde dehydrogenase (NAD+) activity"/>
    <property type="evidence" value="ECO:0007669"/>
    <property type="project" value="TreeGrafter"/>
</dbReference>
<dbReference type="InterPro" id="IPR036291">
    <property type="entry name" value="NAD(P)-bd_dom_sf"/>
</dbReference>
<dbReference type="InterPro" id="IPR001509">
    <property type="entry name" value="Epimerase_deHydtase"/>
</dbReference>
<feature type="domain" description="NAD-dependent epimerase/dehydratase" evidence="1">
    <location>
        <begin position="3"/>
        <end position="224"/>
    </location>
</feature>
<keyword evidence="3" id="KW-1185">Reference proteome</keyword>
<dbReference type="InterPro" id="IPR051783">
    <property type="entry name" value="NAD(P)-dependent_oxidoreduct"/>
</dbReference>
<sequence>MEIAITGATGFIGSALIPILLEQGHTLRLLTRRPITEAPPGVAWVHGDLENAASLAALTRGASVVIHLAAVISVSDKPDPRVHHLNTAGTEAILTAAREAGVRRFIHLSSITAFNQYPYDEPMDESRPPSTSVTPGYDYSKTLSQACALAFDSPEMDVIVLAPTAVIGPHDHAPSLIGKAVINLYKGKIPALFPGGVDFVDVRDLGMAIVQAIRQGAKGQVYIISGHWKSLAELAYSIGKLRGRPVRLPVAPLWLVFGMLPLVNAWSRITGGPPYYTRQSVYNLIYSNRKISHTKAARDLGFHPRPFETTLQDTINWFKETGAIL</sequence>
<organism evidence="2 3">
    <name type="scientific">Chitinophaga terrae</name>
    <name type="common">ex Kim and Jung 2007</name>
    <dbReference type="NCBI Taxonomy" id="408074"/>
    <lineage>
        <taxon>Bacteria</taxon>
        <taxon>Pseudomonadati</taxon>
        <taxon>Bacteroidota</taxon>
        <taxon>Chitinophagia</taxon>
        <taxon>Chitinophagales</taxon>
        <taxon>Chitinophagaceae</taxon>
        <taxon>Chitinophaga</taxon>
    </lineage>
</organism>
<gene>
    <name evidence="2" type="ORF">SAMN05660909_02003</name>
</gene>
<reference evidence="3" key="1">
    <citation type="submission" date="2016-10" db="EMBL/GenBank/DDBJ databases">
        <authorList>
            <person name="Varghese N."/>
            <person name="Submissions S."/>
        </authorList>
    </citation>
    <scope>NUCLEOTIDE SEQUENCE [LARGE SCALE GENOMIC DNA]</scope>
    <source>
        <strain evidence="3">DSM 23920</strain>
    </source>
</reference>
<dbReference type="RefSeq" id="WP_089761179.1">
    <property type="nucleotide sequence ID" value="NZ_BKAT01000037.1"/>
</dbReference>
<dbReference type="PANTHER" id="PTHR48079">
    <property type="entry name" value="PROTEIN YEEZ"/>
    <property type="match status" value="1"/>
</dbReference>
<dbReference type="Gene3D" id="3.40.50.720">
    <property type="entry name" value="NAD(P)-binding Rossmann-like Domain"/>
    <property type="match status" value="1"/>
</dbReference>
<dbReference type="STRING" id="408074.SAMN05660909_02003"/>
<dbReference type="PANTHER" id="PTHR48079:SF6">
    <property type="entry name" value="NAD(P)-BINDING DOMAIN-CONTAINING PROTEIN-RELATED"/>
    <property type="match status" value="1"/>
</dbReference>
<proteinExistence type="predicted"/>
<dbReference type="Proteomes" id="UP000199656">
    <property type="component" value="Unassembled WGS sequence"/>
</dbReference>
<accession>A0A1H4BAJ4</accession>
<dbReference type="GO" id="GO:0005737">
    <property type="term" value="C:cytoplasm"/>
    <property type="evidence" value="ECO:0007669"/>
    <property type="project" value="TreeGrafter"/>
</dbReference>
<name>A0A1H4BAJ4_9BACT</name>
<dbReference type="SUPFAM" id="SSF51735">
    <property type="entry name" value="NAD(P)-binding Rossmann-fold domains"/>
    <property type="match status" value="1"/>
</dbReference>
<dbReference type="AlphaFoldDB" id="A0A1H4BAJ4"/>
<protein>
    <submittedName>
        <fullName evidence="2">Dihydroflavonol-4-reductase</fullName>
    </submittedName>
</protein>
<dbReference type="EMBL" id="FNRL01000007">
    <property type="protein sequence ID" value="SEA45116.1"/>
    <property type="molecule type" value="Genomic_DNA"/>
</dbReference>
<dbReference type="OrthoDB" id="9803111at2"/>
<dbReference type="Pfam" id="PF01370">
    <property type="entry name" value="Epimerase"/>
    <property type="match status" value="1"/>
</dbReference>
<evidence type="ECO:0000259" key="1">
    <source>
        <dbReference type="Pfam" id="PF01370"/>
    </source>
</evidence>
<evidence type="ECO:0000313" key="2">
    <source>
        <dbReference type="EMBL" id="SEA45116.1"/>
    </source>
</evidence>
<evidence type="ECO:0000313" key="3">
    <source>
        <dbReference type="Proteomes" id="UP000199656"/>
    </source>
</evidence>